<protein>
    <submittedName>
        <fullName evidence="2">Beta-glucoside kinase</fullName>
    </submittedName>
</protein>
<evidence type="ECO:0000313" key="3">
    <source>
        <dbReference type="Proteomes" id="UP000245622"/>
    </source>
</evidence>
<dbReference type="Proteomes" id="UP000245622">
    <property type="component" value="Chromosome 1"/>
</dbReference>
<dbReference type="CDD" id="cd24152">
    <property type="entry name" value="ASKHA_NBD_ROK-like"/>
    <property type="match status" value="1"/>
</dbReference>
<dbReference type="AlphaFoldDB" id="A0A1V1I248"/>
<dbReference type="Gene3D" id="3.30.420.40">
    <property type="match status" value="2"/>
</dbReference>
<dbReference type="PANTHER" id="PTHR18964:SF165">
    <property type="entry name" value="BETA-GLUCOSIDE KINASE"/>
    <property type="match status" value="1"/>
</dbReference>
<evidence type="ECO:0000313" key="2">
    <source>
        <dbReference type="EMBL" id="CED93494.1"/>
    </source>
</evidence>
<reference evidence="2 3" key="1">
    <citation type="submission" date="2014-04" db="EMBL/GenBank/DDBJ databases">
        <authorList>
            <person name="Hornung B.V."/>
        </authorList>
    </citation>
    <scope>NUCLEOTIDE SEQUENCE [LARGE SCALE GENOMIC DNA]</scope>
    <source>
        <strain evidence="2 3">CRIB</strain>
    </source>
</reference>
<organism evidence="2 3">
    <name type="scientific">Romboutsia ilealis</name>
    <dbReference type="NCBI Taxonomy" id="1115758"/>
    <lineage>
        <taxon>Bacteria</taxon>
        <taxon>Bacillati</taxon>
        <taxon>Bacillota</taxon>
        <taxon>Clostridia</taxon>
        <taxon>Peptostreptococcales</taxon>
        <taxon>Peptostreptococcaceae</taxon>
        <taxon>Romboutsia</taxon>
    </lineage>
</organism>
<dbReference type="InterPro" id="IPR043129">
    <property type="entry name" value="ATPase_NBD"/>
</dbReference>
<dbReference type="EMBL" id="LN555523">
    <property type="protein sequence ID" value="CED93494.1"/>
    <property type="molecule type" value="Genomic_DNA"/>
</dbReference>
<gene>
    <name evidence="2" type="ORF">CRIB_742</name>
</gene>
<keyword evidence="2" id="KW-0808">Transferase</keyword>
<dbReference type="KEGG" id="ril:CRIB_742"/>
<dbReference type="InterPro" id="IPR000600">
    <property type="entry name" value="ROK"/>
</dbReference>
<dbReference type="GeneID" id="82204922"/>
<keyword evidence="3" id="KW-1185">Reference proteome</keyword>
<evidence type="ECO:0000256" key="1">
    <source>
        <dbReference type="ARBA" id="ARBA00006479"/>
    </source>
</evidence>
<keyword evidence="2" id="KW-0418">Kinase</keyword>
<dbReference type="RefSeq" id="WP_180703204.1">
    <property type="nucleotide sequence ID" value="NZ_LN555523.1"/>
</dbReference>
<dbReference type="Pfam" id="PF00480">
    <property type="entry name" value="ROK"/>
    <property type="match status" value="1"/>
</dbReference>
<sequence length="301" mass="33914">MEKYLGIDIGGTFIKYGVFNKDGMELSSGKVKTTMITLDRFINTLLNIINENEDVDGIGISMPGFIDTNTGYILDAGSIYPLHNKNLKEIIYEKCGKHIEIENDANCVALAEKWMGNGKGYSDFLVMTIGTGIGGGIIIDNKLYKGNRFMAGEFGYMIVDGVGHNTPKYTSNKNASMKALVNSVARAKFMPREMLDGKKIFDMIENNDEKVIDVYNKWINHLALTIYNLVYSFNPEAILIGGGVSKQIRLIDDIKIRLYEIDKRIIEFVNIETCKFYNDSGKIGAVYNYLFKNNKIDDIFF</sequence>
<accession>A0A1V1I248</accession>
<dbReference type="GO" id="GO:0016301">
    <property type="term" value="F:kinase activity"/>
    <property type="evidence" value="ECO:0007669"/>
    <property type="project" value="UniProtKB-KW"/>
</dbReference>
<dbReference type="SUPFAM" id="SSF53067">
    <property type="entry name" value="Actin-like ATPase domain"/>
    <property type="match status" value="1"/>
</dbReference>
<name>A0A1V1I248_9FIRM</name>
<comment type="similarity">
    <text evidence="1">Belongs to the ROK (NagC/XylR) family.</text>
</comment>
<proteinExistence type="inferred from homology"/>
<dbReference type="PANTHER" id="PTHR18964">
    <property type="entry name" value="ROK (REPRESSOR, ORF, KINASE) FAMILY"/>
    <property type="match status" value="1"/>
</dbReference>